<dbReference type="Gene3D" id="1.50.10.20">
    <property type="match status" value="1"/>
</dbReference>
<dbReference type="EMBL" id="CP015220">
    <property type="protein sequence ID" value="AMY25330.1"/>
    <property type="molecule type" value="Genomic_DNA"/>
</dbReference>
<dbReference type="KEGG" id="rhs:A3Q41_04049"/>
<sequence>MPDDPSAHSAEKIDFIASLAFMVIDEWLLDSDPAIRWQVLRDLHDAPPADVASERNRIVYEGWGARLLAARDPNGLWAGGACFPSGFDGDFSGGQPWTSTLHSLTLLREMGVDPYAGEVRTAIEAVRRNCRWEHAGQRFFDGEVEPCINGRTVAVGAYFGGDVDAIVTRLVKDQLADGGWNCEAEYGSTRGSFHSTICVLEGLLEHERATGGTPASSAARHRGEEYLLERRLARRVSTGELVEPNWLLFSFPTWWHYDLLRGVDYFRTAGSFVDPRLTEAIEHIRSRQCDDGTWLLDRTHAGAVHFPMENGDGRPSRWNTLRALRIMRWSGVETS</sequence>
<dbReference type="PATRIC" id="fig|1653479.3.peg.4107"/>
<evidence type="ECO:0000313" key="2">
    <source>
        <dbReference type="Proteomes" id="UP000076038"/>
    </source>
</evidence>
<dbReference type="AlphaFoldDB" id="A0A143QQN7"/>
<evidence type="ECO:0000313" key="1">
    <source>
        <dbReference type="EMBL" id="AMY25330.1"/>
    </source>
</evidence>
<reference evidence="2" key="2">
    <citation type="submission" date="2016-04" db="EMBL/GenBank/DDBJ databases">
        <title>Complete Genome and Plasmid Sequences for Rhodococcus fascians D188 and Draft Sequences for Rhodococcus spp. Isolates PBTS 1 and PBTS 2.</title>
        <authorList>
            <person name="Stamer R."/>
            <person name="Vereecke D."/>
            <person name="Zhang Y."/>
            <person name="Schilkey F."/>
            <person name="Devitt N."/>
            <person name="Randall J."/>
        </authorList>
    </citation>
    <scope>NUCLEOTIDE SEQUENCE [LARGE SCALE GENOMIC DNA]</scope>
    <source>
        <strain evidence="2">PBTS2</strain>
    </source>
</reference>
<dbReference type="Proteomes" id="UP000076038">
    <property type="component" value="Chromosome"/>
</dbReference>
<proteinExistence type="predicted"/>
<organism evidence="1 2">
    <name type="scientific">Rhodococcoides fascians</name>
    <name type="common">Rhodococcus fascians</name>
    <dbReference type="NCBI Taxonomy" id="1828"/>
    <lineage>
        <taxon>Bacteria</taxon>
        <taxon>Bacillati</taxon>
        <taxon>Actinomycetota</taxon>
        <taxon>Actinomycetes</taxon>
        <taxon>Mycobacteriales</taxon>
        <taxon>Nocardiaceae</taxon>
        <taxon>Rhodococcoides</taxon>
    </lineage>
</organism>
<reference evidence="1 2" key="1">
    <citation type="journal article" date="2016" name="Genome Announc.">
        <title>Complete Genome and Plasmid Sequences for Rhodococcus fascians D188 and Draft Sequences for Rhodococcus Isolates PBTS 1 and PBTS 2.</title>
        <authorList>
            <person name="Stamler R.A."/>
            <person name="Vereecke D."/>
            <person name="Zhang Y."/>
            <person name="Schilkey F."/>
            <person name="Devitt N."/>
            <person name="Randall J.J."/>
        </authorList>
    </citation>
    <scope>NUCLEOTIDE SEQUENCE [LARGE SCALE GENOMIC DNA]</scope>
    <source>
        <strain evidence="1 2">PBTS2</strain>
    </source>
</reference>
<dbReference type="SUPFAM" id="SSF48239">
    <property type="entry name" value="Terpenoid cyclases/Protein prenyltransferases"/>
    <property type="match status" value="1"/>
</dbReference>
<evidence type="ECO:0008006" key="3">
    <source>
        <dbReference type="Google" id="ProtNLM"/>
    </source>
</evidence>
<keyword evidence="2" id="KW-1185">Reference proteome</keyword>
<name>A0A143QQN7_RHOFA</name>
<dbReference type="InterPro" id="IPR008930">
    <property type="entry name" value="Terpenoid_cyclase/PrenylTrfase"/>
</dbReference>
<protein>
    <recommendedName>
        <fullName evidence="3">Squalene cyclase</fullName>
    </recommendedName>
</protein>
<accession>A0A143QQN7</accession>
<gene>
    <name evidence="1" type="ORF">A3Q41_04049</name>
</gene>